<reference evidence="13" key="1">
    <citation type="submission" date="2014-11" db="EMBL/GenBank/DDBJ databases">
        <authorList>
            <person name="Otto D Thomas"/>
            <person name="Naeem Raeece"/>
        </authorList>
    </citation>
    <scope>NUCLEOTIDE SEQUENCE</scope>
</reference>
<dbReference type="InterPro" id="IPR011989">
    <property type="entry name" value="ARM-like"/>
</dbReference>
<protein>
    <recommendedName>
        <fullName evidence="10">Deoxyhypusine hydroxylase</fullName>
        <shortName evidence="10">DOHH</shortName>
        <ecNumber evidence="10">1.14.99.29</ecNumber>
    </recommendedName>
    <alternativeName>
        <fullName evidence="10">Deoxyhypusine dioxygenase</fullName>
    </alternativeName>
    <alternativeName>
        <fullName evidence="10">Deoxyhypusine monooxygenase</fullName>
    </alternativeName>
</protein>
<evidence type="ECO:0000256" key="8">
    <source>
        <dbReference type="ARBA" id="ARBA00023256"/>
    </source>
</evidence>
<evidence type="ECO:0000256" key="2">
    <source>
        <dbReference type="ARBA" id="ARBA00005041"/>
    </source>
</evidence>
<dbReference type="PANTHER" id="PTHR12697:SF5">
    <property type="entry name" value="DEOXYHYPUSINE HYDROXYLASE"/>
    <property type="match status" value="1"/>
</dbReference>
<keyword evidence="5 10" id="KW-0560">Oxidoreductase</keyword>
<comment type="function">
    <text evidence="10">Catalyzes the hydroxylation of the N(6)-(4-aminobutyl)-L-lysine intermediate to form hypusine, an essential post-translational modification only found in mature eIF-5A factor.</text>
</comment>
<feature type="repeat" description="HEAT" evidence="11">
    <location>
        <begin position="76"/>
        <end position="116"/>
    </location>
</feature>
<comment type="catalytic activity">
    <reaction evidence="1 10">
        <text>[eIF5A protein]-deoxyhypusine + AH2 + O2 = [eIF5A protein]-hypusine + A + H2O</text>
        <dbReference type="Rhea" id="RHEA:14101"/>
        <dbReference type="Rhea" id="RHEA-COMP:10144"/>
        <dbReference type="Rhea" id="RHEA-COMP:12592"/>
        <dbReference type="ChEBI" id="CHEBI:13193"/>
        <dbReference type="ChEBI" id="CHEBI:15377"/>
        <dbReference type="ChEBI" id="CHEBI:15379"/>
        <dbReference type="ChEBI" id="CHEBI:17499"/>
        <dbReference type="ChEBI" id="CHEBI:82657"/>
        <dbReference type="ChEBI" id="CHEBI:91175"/>
        <dbReference type="EC" id="1.14.99.29"/>
    </reaction>
</comment>
<keyword evidence="6 10" id="KW-0408">Iron</keyword>
<dbReference type="GO" id="GO:0019135">
    <property type="term" value="F:deoxyhypusine monooxygenase activity"/>
    <property type="evidence" value="ECO:0007669"/>
    <property type="project" value="UniProtKB-UniRule"/>
</dbReference>
<comment type="cofactor">
    <cofactor evidence="10">
        <name>Fe(2+)</name>
        <dbReference type="ChEBI" id="CHEBI:29033"/>
    </cofactor>
    <text evidence="10">Binds 2 Fe(2+) ions per subunit.</text>
</comment>
<feature type="binding site" evidence="10">
    <location>
        <position position="297"/>
    </location>
    <ligand>
        <name>Fe cation</name>
        <dbReference type="ChEBI" id="CHEBI:24875"/>
        <label>2</label>
    </ligand>
</feature>
<feature type="binding site" evidence="10">
    <location>
        <position position="296"/>
    </location>
    <ligand>
        <name>Fe cation</name>
        <dbReference type="ChEBI" id="CHEBI:24875"/>
        <label>2</label>
    </ligand>
</feature>
<feature type="region of interest" description="Disordered" evidence="12">
    <location>
        <begin position="172"/>
        <end position="230"/>
    </location>
</feature>
<keyword evidence="7 10" id="KW-0503">Monooxygenase</keyword>
<evidence type="ECO:0000256" key="4">
    <source>
        <dbReference type="ARBA" id="ARBA00022737"/>
    </source>
</evidence>
<comment type="function">
    <text evidence="9">Catalyzes the hydroxylation of the N(6)-(4-aminobutyl)-L-lysine intermediate produced by deoxyhypusine synthase/DHPS on a critical lysine of the eukaryotic translation initiation factor 5A/eIF-5A. This is the second step of the post-translational modification of that lysine into an unusual amino acid residue named hypusine. Hypusination is unique to mature eIF-5A factor and is essential for its function.</text>
</comment>
<dbReference type="InterPro" id="IPR021133">
    <property type="entry name" value="HEAT_type_2"/>
</dbReference>
<evidence type="ECO:0000256" key="7">
    <source>
        <dbReference type="ARBA" id="ARBA00023033"/>
    </source>
</evidence>
<proteinExistence type="inferred from homology"/>
<feature type="compositionally biased region" description="Basic and acidic residues" evidence="12">
    <location>
        <begin position="172"/>
        <end position="195"/>
    </location>
</feature>
<dbReference type="UniPathway" id="UPA00354"/>
<dbReference type="Gene3D" id="1.25.10.10">
    <property type="entry name" value="Leucine-rich Repeat Variant"/>
    <property type="match status" value="2"/>
</dbReference>
<keyword evidence="4" id="KW-0677">Repeat</keyword>
<feature type="binding site" evidence="10">
    <location>
        <position position="95"/>
    </location>
    <ligand>
        <name>Fe cation</name>
        <dbReference type="ChEBI" id="CHEBI:24875"/>
        <label>1</label>
    </ligand>
</feature>
<dbReference type="Pfam" id="PF13646">
    <property type="entry name" value="HEAT_2"/>
    <property type="match status" value="2"/>
</dbReference>
<evidence type="ECO:0000256" key="3">
    <source>
        <dbReference type="ARBA" id="ARBA00022723"/>
    </source>
</evidence>
<organism evidence="13">
    <name type="scientific">Chromera velia CCMP2878</name>
    <dbReference type="NCBI Taxonomy" id="1169474"/>
    <lineage>
        <taxon>Eukaryota</taxon>
        <taxon>Sar</taxon>
        <taxon>Alveolata</taxon>
        <taxon>Colpodellida</taxon>
        <taxon>Chromeraceae</taxon>
        <taxon>Chromera</taxon>
    </lineage>
</organism>
<evidence type="ECO:0000256" key="12">
    <source>
        <dbReference type="SAM" id="MobiDB-lite"/>
    </source>
</evidence>
<dbReference type="InterPro" id="IPR016024">
    <property type="entry name" value="ARM-type_fold"/>
</dbReference>
<dbReference type="VEuPathDB" id="CryptoDB:Cvel_10185"/>
<evidence type="ECO:0000256" key="9">
    <source>
        <dbReference type="ARBA" id="ARBA00045876"/>
    </source>
</evidence>
<feature type="compositionally biased region" description="Low complexity" evidence="12">
    <location>
        <begin position="199"/>
        <end position="213"/>
    </location>
</feature>
<dbReference type="SUPFAM" id="SSF48371">
    <property type="entry name" value="ARM repeat"/>
    <property type="match status" value="1"/>
</dbReference>
<dbReference type="SMART" id="SM00567">
    <property type="entry name" value="EZ_HEAT"/>
    <property type="match status" value="6"/>
</dbReference>
<keyword evidence="8 10" id="KW-0386">Hypusine biosynthesis</keyword>
<feature type="compositionally biased region" description="Basic and acidic residues" evidence="12">
    <location>
        <begin position="214"/>
        <end position="223"/>
    </location>
</feature>
<evidence type="ECO:0000256" key="5">
    <source>
        <dbReference type="ARBA" id="ARBA00023002"/>
    </source>
</evidence>
<name>A0A0G4I1L8_9ALVE</name>
<sequence>MEEVQVMSLEEAAQAISNEDAPITQRMTALFAARYHGGEGAVRALSSGLNASPDNCSILLRHEIAYNLGQVQHPEAVPILRRLLDDPREDEMVRHEAAEGLAAVGTKETYEMIRAHLTDPSVPVRDTVALALMSLEQKHPELKEGREGGMEGPSDGFVSCGCLVAERPVRNPFKEEGGKRGADGEKEAGAKENEGRGNGLLERGSSSSSSTKGAGKEAEKEGGEVFGTVDPMAAEKNVTAADIPRLEAQLKDEGAPLWKRYEALFALRNLASQSPEALRVLGRAMREDRASAVFRHEVAFVLGQLEPKDPEVLESLIECLKSTEEHPMARHEAALALGAVGSEEAVTALRTFLADPELVVAESCVVGLDFCGIAAELPFELRQTVA</sequence>
<dbReference type="HAMAP" id="MF_03101">
    <property type="entry name" value="Deoxyhypusine_hydroxylase"/>
    <property type="match status" value="1"/>
</dbReference>
<comment type="pathway">
    <text evidence="2 10">Protein modification; eIF5A hypusination.</text>
</comment>
<dbReference type="AlphaFoldDB" id="A0A0G4I1L8"/>
<dbReference type="EMBL" id="CDMZ01004750">
    <property type="protein sequence ID" value="CEM50774.1"/>
    <property type="molecule type" value="Genomic_DNA"/>
</dbReference>
<dbReference type="PANTHER" id="PTHR12697">
    <property type="entry name" value="PBS LYASE HEAT-LIKE PROTEIN"/>
    <property type="match status" value="1"/>
</dbReference>
<dbReference type="InterPro" id="IPR004155">
    <property type="entry name" value="PBS_lyase_HEAT"/>
</dbReference>
<dbReference type="GO" id="GO:0046872">
    <property type="term" value="F:metal ion binding"/>
    <property type="evidence" value="ECO:0007669"/>
    <property type="project" value="UniProtKB-KW"/>
</dbReference>
<comment type="similarity">
    <text evidence="10">Belongs to the deoxyhypusine hydroxylase family.</text>
</comment>
<evidence type="ECO:0000256" key="11">
    <source>
        <dbReference type="PROSITE-ProRule" id="PRU00103"/>
    </source>
</evidence>
<feature type="binding site" evidence="10">
    <location>
        <position position="96"/>
    </location>
    <ligand>
        <name>Fe cation</name>
        <dbReference type="ChEBI" id="CHEBI:24875"/>
        <label>1</label>
    </ligand>
</feature>
<evidence type="ECO:0000256" key="1">
    <source>
        <dbReference type="ARBA" id="ARBA00000068"/>
    </source>
</evidence>
<dbReference type="PROSITE" id="PS50077">
    <property type="entry name" value="HEAT_REPEAT"/>
    <property type="match status" value="1"/>
</dbReference>
<dbReference type="EC" id="1.14.99.29" evidence="10"/>
<feature type="binding site" evidence="10">
    <location>
        <position position="331"/>
    </location>
    <ligand>
        <name>Fe cation</name>
        <dbReference type="ChEBI" id="CHEBI:24875"/>
        <label>2</label>
    </ligand>
</feature>
<feature type="binding site" evidence="10">
    <location>
        <position position="332"/>
    </location>
    <ligand>
        <name>Fe cation</name>
        <dbReference type="ChEBI" id="CHEBI:24875"/>
        <label>2</label>
    </ligand>
</feature>
<feature type="binding site" evidence="10">
    <location>
        <position position="63"/>
    </location>
    <ligand>
        <name>Fe cation</name>
        <dbReference type="ChEBI" id="CHEBI:24875"/>
        <label>1</label>
    </ligand>
</feature>
<evidence type="ECO:0000256" key="6">
    <source>
        <dbReference type="ARBA" id="ARBA00023004"/>
    </source>
</evidence>
<feature type="binding site" evidence="10">
    <location>
        <position position="62"/>
    </location>
    <ligand>
        <name>Fe cation</name>
        <dbReference type="ChEBI" id="CHEBI:24875"/>
        <label>1</label>
    </ligand>
</feature>
<dbReference type="PhylomeDB" id="A0A0G4I1L8"/>
<gene>
    <name evidence="13" type="ORF">Cvel_10185</name>
</gene>
<dbReference type="InterPro" id="IPR027517">
    <property type="entry name" value="Deoxyhypusine_hydroxylase"/>
</dbReference>
<accession>A0A0G4I1L8</accession>
<keyword evidence="3 10" id="KW-0479">Metal-binding</keyword>
<evidence type="ECO:0000256" key="10">
    <source>
        <dbReference type="HAMAP-Rule" id="MF_03101"/>
    </source>
</evidence>
<evidence type="ECO:0000313" key="13">
    <source>
        <dbReference type="EMBL" id="CEM50774.1"/>
    </source>
</evidence>